<dbReference type="Gene3D" id="1.10.150.130">
    <property type="match status" value="1"/>
</dbReference>
<dbReference type="InterPro" id="IPR011010">
    <property type="entry name" value="DNA_brk_join_enz"/>
</dbReference>
<evidence type="ECO:0000256" key="2">
    <source>
        <dbReference type="ARBA" id="ARBA00023125"/>
    </source>
</evidence>
<dbReference type="Pfam" id="PF00589">
    <property type="entry name" value="Phage_integrase"/>
    <property type="match status" value="1"/>
</dbReference>
<comment type="caution">
    <text evidence="7">The sequence shown here is derived from an EMBL/GenBank/DDBJ whole genome shotgun (WGS) entry which is preliminary data.</text>
</comment>
<evidence type="ECO:0000259" key="5">
    <source>
        <dbReference type="PROSITE" id="PS51898"/>
    </source>
</evidence>
<organism evidence="7 8">
    <name type="scientific">candidate division MSBL1 archaeon SCGC-AAA259E19</name>
    <dbReference type="NCBI Taxonomy" id="1698264"/>
    <lineage>
        <taxon>Archaea</taxon>
        <taxon>Methanobacteriati</taxon>
        <taxon>Methanobacteriota</taxon>
        <taxon>candidate division MSBL1</taxon>
    </lineage>
</organism>
<dbReference type="InterPro" id="IPR050090">
    <property type="entry name" value="Tyrosine_recombinase_XerCD"/>
</dbReference>
<evidence type="ECO:0000256" key="4">
    <source>
        <dbReference type="PROSITE-ProRule" id="PRU01248"/>
    </source>
</evidence>
<accession>A0A133UNE8</accession>
<feature type="domain" description="Tyr recombinase" evidence="5">
    <location>
        <begin position="110"/>
        <end position="295"/>
    </location>
</feature>
<proteinExistence type="predicted"/>
<keyword evidence="1" id="KW-0229">DNA integration</keyword>
<gene>
    <name evidence="7" type="ORF">AKJ65_01005</name>
</gene>
<dbReference type="PANTHER" id="PTHR30349:SF41">
    <property type="entry name" value="INTEGRASE_RECOMBINASE PROTEIN MJ0367-RELATED"/>
    <property type="match status" value="1"/>
</dbReference>
<evidence type="ECO:0000256" key="3">
    <source>
        <dbReference type="ARBA" id="ARBA00023172"/>
    </source>
</evidence>
<dbReference type="InterPro" id="IPR013762">
    <property type="entry name" value="Integrase-like_cat_sf"/>
</dbReference>
<sequence>MGIKEEWLENFSNESTVKNYEIAIRHFEEFIDDNLDDYLQKLRNDEADGWKRFWEDLKDYWKSLSYLAPITQNNKVSAVKLFFEEHSIKIPESEWSKFRRRKMKPSRPITDDKAGSREEWRKIINNTVNPAGKALFLVLLSTGARIGEMLQVKTDDLDLDSEPARIHLRAEYTKKGISDRYVFLTNEAKEHLLNYLEWRRGRKKRNGEPYDTERIFPFTRPNATKILKNAQEKAGVEEKDNKTGRRRIHIHSTRKFFRSNCGLEDALTHSIMGHREYLDRSYLRVNPDRAGKEFAKNMENLQVLEVGKTSETRLRETEISMLKASLIATGVSEGKIDEAIDKWIDTYEVLSELDSADEVKAELLKSSKPSKALESIDLGMLSLDAFQNLKEELLNLASEKSESRQKVIEEDKLEEHLNKGWKYVDQNNNGKVIVEK</sequence>
<dbReference type="InterPro" id="IPR002104">
    <property type="entry name" value="Integrase_catalytic"/>
</dbReference>
<keyword evidence="2 4" id="KW-0238">DNA-binding</keyword>
<dbReference type="InterPro" id="IPR010998">
    <property type="entry name" value="Integrase_recombinase_N"/>
</dbReference>
<dbReference type="GO" id="GO:0015074">
    <property type="term" value="P:DNA integration"/>
    <property type="evidence" value="ECO:0007669"/>
    <property type="project" value="UniProtKB-KW"/>
</dbReference>
<name>A0A133UNE8_9EURY</name>
<dbReference type="PANTHER" id="PTHR30349">
    <property type="entry name" value="PHAGE INTEGRASE-RELATED"/>
    <property type="match status" value="1"/>
</dbReference>
<feature type="domain" description="Core-binding (CB)" evidence="6">
    <location>
        <begin position="2"/>
        <end position="87"/>
    </location>
</feature>
<dbReference type="Proteomes" id="UP000070284">
    <property type="component" value="Unassembled WGS sequence"/>
</dbReference>
<dbReference type="AlphaFoldDB" id="A0A133UNE8"/>
<keyword evidence="8" id="KW-1185">Reference proteome</keyword>
<dbReference type="EMBL" id="LHXO01000008">
    <property type="protein sequence ID" value="KXA95693.1"/>
    <property type="molecule type" value="Genomic_DNA"/>
</dbReference>
<evidence type="ECO:0000313" key="7">
    <source>
        <dbReference type="EMBL" id="KXA95693.1"/>
    </source>
</evidence>
<dbReference type="Gene3D" id="1.10.443.10">
    <property type="entry name" value="Intergrase catalytic core"/>
    <property type="match status" value="1"/>
</dbReference>
<dbReference type="PROSITE" id="PS51900">
    <property type="entry name" value="CB"/>
    <property type="match status" value="1"/>
</dbReference>
<dbReference type="GO" id="GO:0003677">
    <property type="term" value="F:DNA binding"/>
    <property type="evidence" value="ECO:0007669"/>
    <property type="project" value="UniProtKB-UniRule"/>
</dbReference>
<dbReference type="SUPFAM" id="SSF56349">
    <property type="entry name" value="DNA breaking-rejoining enzymes"/>
    <property type="match status" value="1"/>
</dbReference>
<evidence type="ECO:0000313" key="8">
    <source>
        <dbReference type="Proteomes" id="UP000070284"/>
    </source>
</evidence>
<protein>
    <recommendedName>
        <fullName evidence="9">Tyr recombinase domain-containing protein</fullName>
    </recommendedName>
</protein>
<evidence type="ECO:0008006" key="9">
    <source>
        <dbReference type="Google" id="ProtNLM"/>
    </source>
</evidence>
<evidence type="ECO:0000259" key="6">
    <source>
        <dbReference type="PROSITE" id="PS51900"/>
    </source>
</evidence>
<dbReference type="GO" id="GO:0006310">
    <property type="term" value="P:DNA recombination"/>
    <property type="evidence" value="ECO:0007669"/>
    <property type="project" value="UniProtKB-KW"/>
</dbReference>
<keyword evidence="3" id="KW-0233">DNA recombination</keyword>
<evidence type="ECO:0000256" key="1">
    <source>
        <dbReference type="ARBA" id="ARBA00022908"/>
    </source>
</evidence>
<dbReference type="CDD" id="cd00397">
    <property type="entry name" value="DNA_BRE_C"/>
    <property type="match status" value="1"/>
</dbReference>
<dbReference type="PROSITE" id="PS51898">
    <property type="entry name" value="TYR_RECOMBINASE"/>
    <property type="match status" value="1"/>
</dbReference>
<reference evidence="7 8" key="1">
    <citation type="journal article" date="2016" name="Sci. Rep.">
        <title>Metabolic traits of an uncultured archaeal lineage -MSBL1- from brine pools of the Red Sea.</title>
        <authorList>
            <person name="Mwirichia R."/>
            <person name="Alam I."/>
            <person name="Rashid M."/>
            <person name="Vinu M."/>
            <person name="Ba-Alawi W."/>
            <person name="Anthony Kamau A."/>
            <person name="Kamanda Ngugi D."/>
            <person name="Goker M."/>
            <person name="Klenk H.P."/>
            <person name="Bajic V."/>
            <person name="Stingl U."/>
        </authorList>
    </citation>
    <scope>NUCLEOTIDE SEQUENCE [LARGE SCALE GENOMIC DNA]</scope>
    <source>
        <strain evidence="7">SCGC-AAA259E19</strain>
    </source>
</reference>
<dbReference type="InterPro" id="IPR044068">
    <property type="entry name" value="CB"/>
</dbReference>